<accession>A0ABX4MRZ5</accession>
<comment type="similarity">
    <text evidence="1">Belongs to the short-chain dehydrogenases/reductases (SDR) family.</text>
</comment>
<dbReference type="CDD" id="cd05233">
    <property type="entry name" value="SDR_c"/>
    <property type="match status" value="1"/>
</dbReference>
<keyword evidence="2" id="KW-0560">Oxidoreductase</keyword>
<dbReference type="PRINTS" id="PR00081">
    <property type="entry name" value="GDHRDH"/>
</dbReference>
<reference evidence="3 4" key="1">
    <citation type="journal article" date="2018" name="Int. J. Syst. Evol. Microbiol.">
        <title>Pseudooceanicola lipolyticus sp. nov., a marine alphaproteobacterium, reclassification of Oceanicola flagellatus as Pseudooceanicola flagellatus comb. nov. and emended description of the genus Pseudooceanicola.</title>
        <authorList>
            <person name="Huang M.-M."/>
            <person name="Guo L.-L."/>
            <person name="Wu Y.-H."/>
            <person name="Lai Q.-L."/>
            <person name="Shao Z.-Z."/>
            <person name="Wang C.-S."/>
            <person name="Wu M."/>
            <person name="Xu X.-W."/>
        </authorList>
    </citation>
    <scope>NUCLEOTIDE SEQUENCE [LARGE SCALE GENOMIC DNA]</scope>
    <source>
        <strain evidence="3 4">Ar-45</strain>
    </source>
</reference>
<proteinExistence type="inferred from homology"/>
<sequence>MSALCLAETVACRRRPDPTFSQQGPMAAFTFSSQHRRPLPVRDADPHPIHAGKRFLVLGATGGVGSETCALLQAQGAAVFAADLSAEKIAQLSDTLNIPGATVDIGSETETAACVEAAITALGGLDGLVNCIGIAEHFAPLDTKRSQWQRTMEINVIGGYEAAALVAKHLIAAGRPGAMVNIASEAGKKGHSETMLAYSVSKAAVISLTRMLSEALATHDINVNCLCPGSIATPMLQDVAEQFADMTGGAQTDIFDSMISTQMHCHVQPSEVAGAISFLLSDAALPIRGQAINVDGGDTPY</sequence>
<dbReference type="InterPro" id="IPR002347">
    <property type="entry name" value="SDR_fam"/>
</dbReference>
<dbReference type="EMBL" id="PGTD01000011">
    <property type="protein sequence ID" value="PJE31109.1"/>
    <property type="molecule type" value="Genomic_DNA"/>
</dbReference>
<dbReference type="PANTHER" id="PTHR42760:SF133">
    <property type="entry name" value="3-OXOACYL-[ACYL-CARRIER-PROTEIN] REDUCTASE"/>
    <property type="match status" value="1"/>
</dbReference>
<dbReference type="Proteomes" id="UP000231702">
    <property type="component" value="Unassembled WGS sequence"/>
</dbReference>
<name>A0ABX4MRZ5_9RHOB</name>
<evidence type="ECO:0000313" key="4">
    <source>
        <dbReference type="Proteomes" id="UP000231702"/>
    </source>
</evidence>
<dbReference type="Gene3D" id="3.40.50.720">
    <property type="entry name" value="NAD(P)-binding Rossmann-like Domain"/>
    <property type="match status" value="1"/>
</dbReference>
<protein>
    <submittedName>
        <fullName evidence="3">NAD(P)-dependent oxidoreductase</fullName>
    </submittedName>
</protein>
<gene>
    <name evidence="3" type="ORF">CVM39_04780</name>
</gene>
<dbReference type="Pfam" id="PF13561">
    <property type="entry name" value="adh_short_C2"/>
    <property type="match status" value="1"/>
</dbReference>
<dbReference type="PRINTS" id="PR00080">
    <property type="entry name" value="SDRFAMILY"/>
</dbReference>
<evidence type="ECO:0000313" key="3">
    <source>
        <dbReference type="EMBL" id="PJE31109.1"/>
    </source>
</evidence>
<keyword evidence="4" id="KW-1185">Reference proteome</keyword>
<dbReference type="SUPFAM" id="SSF51735">
    <property type="entry name" value="NAD(P)-binding Rossmann-fold domains"/>
    <property type="match status" value="1"/>
</dbReference>
<comment type="caution">
    <text evidence="3">The sequence shown here is derived from an EMBL/GenBank/DDBJ whole genome shotgun (WGS) entry which is preliminary data.</text>
</comment>
<organism evidence="3 4">
    <name type="scientific">Pseudooceanicola antarcticus</name>
    <dbReference type="NCBI Taxonomy" id="1247613"/>
    <lineage>
        <taxon>Bacteria</taxon>
        <taxon>Pseudomonadati</taxon>
        <taxon>Pseudomonadota</taxon>
        <taxon>Alphaproteobacteria</taxon>
        <taxon>Rhodobacterales</taxon>
        <taxon>Paracoccaceae</taxon>
        <taxon>Pseudooceanicola</taxon>
    </lineage>
</organism>
<dbReference type="InterPro" id="IPR036291">
    <property type="entry name" value="NAD(P)-bd_dom_sf"/>
</dbReference>
<evidence type="ECO:0000256" key="1">
    <source>
        <dbReference type="ARBA" id="ARBA00006484"/>
    </source>
</evidence>
<dbReference type="PANTHER" id="PTHR42760">
    <property type="entry name" value="SHORT-CHAIN DEHYDROGENASES/REDUCTASES FAMILY MEMBER"/>
    <property type="match status" value="1"/>
</dbReference>
<evidence type="ECO:0000256" key="2">
    <source>
        <dbReference type="ARBA" id="ARBA00023002"/>
    </source>
</evidence>